<dbReference type="InterPro" id="IPR001792">
    <property type="entry name" value="Acylphosphatase-like_dom"/>
</dbReference>
<dbReference type="Gene3D" id="3.30.70.100">
    <property type="match status" value="1"/>
</dbReference>
<dbReference type="EC" id="3.6.1.7" evidence="2 4"/>
<name>A0ABU3TGU3_9BACT</name>
<dbReference type="PRINTS" id="PR00112">
    <property type="entry name" value="ACYLPHPHTASE"/>
</dbReference>
<evidence type="ECO:0000256" key="4">
    <source>
        <dbReference type="PROSITE-ProRule" id="PRU00520"/>
    </source>
</evidence>
<keyword evidence="8" id="KW-1185">Reference proteome</keyword>
<keyword evidence="4" id="KW-0378">Hydrolase</keyword>
<evidence type="ECO:0000313" key="7">
    <source>
        <dbReference type="EMBL" id="MDU0370455.1"/>
    </source>
</evidence>
<dbReference type="PROSITE" id="PS00150">
    <property type="entry name" value="ACYLPHOSPHATASE_1"/>
    <property type="match status" value="1"/>
</dbReference>
<evidence type="ECO:0000313" key="8">
    <source>
        <dbReference type="Proteomes" id="UP001250698"/>
    </source>
</evidence>
<reference evidence="7 8" key="1">
    <citation type="submission" date="2023-10" db="EMBL/GenBank/DDBJ databases">
        <title>Hymenobacter endophyticus sp. nov., an isolate from the leaf tissues of wheat.</title>
        <authorList>
            <person name="Dai Y."/>
        </authorList>
    </citation>
    <scope>NUCLEOTIDE SEQUENCE [LARGE SCALE GENOMIC DNA]</scope>
    <source>
        <strain evidence="7 8">ZK17L-C2</strain>
    </source>
</reference>
<dbReference type="InterPro" id="IPR020456">
    <property type="entry name" value="Acylphosphatase"/>
</dbReference>
<gene>
    <name evidence="7" type="ORF">ROI90_08640</name>
</gene>
<evidence type="ECO:0000259" key="6">
    <source>
        <dbReference type="PROSITE" id="PS51160"/>
    </source>
</evidence>
<dbReference type="RefSeq" id="WP_315997935.1">
    <property type="nucleotide sequence ID" value="NZ_JAWDJT010000004.1"/>
</dbReference>
<dbReference type="InterPro" id="IPR017968">
    <property type="entry name" value="Acylphosphatase_CS"/>
</dbReference>
<evidence type="ECO:0000256" key="1">
    <source>
        <dbReference type="ARBA" id="ARBA00005614"/>
    </source>
</evidence>
<evidence type="ECO:0000256" key="2">
    <source>
        <dbReference type="ARBA" id="ARBA00012150"/>
    </source>
</evidence>
<dbReference type="Proteomes" id="UP001250698">
    <property type="component" value="Unassembled WGS sequence"/>
</dbReference>
<comment type="similarity">
    <text evidence="1 5">Belongs to the acylphosphatase family.</text>
</comment>
<feature type="active site" evidence="4">
    <location>
        <position position="22"/>
    </location>
</feature>
<sequence>MSSPLEHRTIHVRGLVQGVFFRQSTQQEARRLGLTGTVRNNPDGTVSIEAEGALEALDQLQAWCRQGPPAARVQSVQASPGLVQGYQTFEVLRGR</sequence>
<evidence type="ECO:0000256" key="5">
    <source>
        <dbReference type="RuleBase" id="RU004168"/>
    </source>
</evidence>
<protein>
    <recommendedName>
        <fullName evidence="2 4">acylphosphatase</fullName>
        <ecNumber evidence="2 4">3.6.1.7</ecNumber>
    </recommendedName>
</protein>
<comment type="catalytic activity">
    <reaction evidence="3 4">
        <text>an acyl phosphate + H2O = a carboxylate + phosphate + H(+)</text>
        <dbReference type="Rhea" id="RHEA:14965"/>
        <dbReference type="ChEBI" id="CHEBI:15377"/>
        <dbReference type="ChEBI" id="CHEBI:15378"/>
        <dbReference type="ChEBI" id="CHEBI:29067"/>
        <dbReference type="ChEBI" id="CHEBI:43474"/>
        <dbReference type="ChEBI" id="CHEBI:59918"/>
        <dbReference type="EC" id="3.6.1.7"/>
    </reaction>
</comment>
<dbReference type="EMBL" id="JAWDJT010000004">
    <property type="protein sequence ID" value="MDU0370455.1"/>
    <property type="molecule type" value="Genomic_DNA"/>
</dbReference>
<organism evidence="7 8">
    <name type="scientific">Hymenobacter endophyticus</name>
    <dbReference type="NCBI Taxonomy" id="3076335"/>
    <lineage>
        <taxon>Bacteria</taxon>
        <taxon>Pseudomonadati</taxon>
        <taxon>Bacteroidota</taxon>
        <taxon>Cytophagia</taxon>
        <taxon>Cytophagales</taxon>
        <taxon>Hymenobacteraceae</taxon>
        <taxon>Hymenobacter</taxon>
    </lineage>
</organism>
<dbReference type="InterPro" id="IPR036046">
    <property type="entry name" value="Acylphosphatase-like_dom_sf"/>
</dbReference>
<dbReference type="PANTHER" id="PTHR47268:SF4">
    <property type="entry name" value="ACYLPHOSPHATASE"/>
    <property type="match status" value="1"/>
</dbReference>
<feature type="active site" evidence="4">
    <location>
        <position position="40"/>
    </location>
</feature>
<feature type="domain" description="Acylphosphatase-like" evidence="6">
    <location>
        <begin position="7"/>
        <end position="93"/>
    </location>
</feature>
<dbReference type="Pfam" id="PF00708">
    <property type="entry name" value="Acylphosphatase"/>
    <property type="match status" value="1"/>
</dbReference>
<proteinExistence type="inferred from homology"/>
<comment type="caution">
    <text evidence="7">The sequence shown here is derived from an EMBL/GenBank/DDBJ whole genome shotgun (WGS) entry which is preliminary data.</text>
</comment>
<dbReference type="PANTHER" id="PTHR47268">
    <property type="entry name" value="ACYLPHOSPHATASE"/>
    <property type="match status" value="1"/>
</dbReference>
<dbReference type="PROSITE" id="PS51160">
    <property type="entry name" value="ACYLPHOSPHATASE_3"/>
    <property type="match status" value="1"/>
</dbReference>
<evidence type="ECO:0000256" key="3">
    <source>
        <dbReference type="ARBA" id="ARBA00047645"/>
    </source>
</evidence>
<dbReference type="SUPFAM" id="SSF54975">
    <property type="entry name" value="Acylphosphatase/BLUF domain-like"/>
    <property type="match status" value="1"/>
</dbReference>
<accession>A0ABU3TGU3</accession>